<evidence type="ECO:0000313" key="3">
    <source>
        <dbReference type="Proteomes" id="UP000186917"/>
    </source>
</evidence>
<proteinExistence type="predicted"/>
<dbReference type="AlphaFoldDB" id="A0A1N7PAR3"/>
<evidence type="ECO:0000313" key="2">
    <source>
        <dbReference type="EMBL" id="SIT07712.1"/>
    </source>
</evidence>
<reference evidence="3" key="1">
    <citation type="submission" date="2017-01" db="EMBL/GenBank/DDBJ databases">
        <authorList>
            <person name="Varghese N."/>
            <person name="Submissions S."/>
        </authorList>
    </citation>
    <scope>NUCLEOTIDE SEQUENCE [LARGE SCALE GENOMIC DNA]</scope>
    <source>
        <strain evidence="3">DSM 21054</strain>
    </source>
</reference>
<dbReference type="Proteomes" id="UP000186917">
    <property type="component" value="Unassembled WGS sequence"/>
</dbReference>
<dbReference type="NCBIfam" id="TIGR03519">
    <property type="entry name" value="T9SS_PorP_fam"/>
    <property type="match status" value="1"/>
</dbReference>
<dbReference type="Pfam" id="PF11751">
    <property type="entry name" value="PorP_SprF"/>
    <property type="match status" value="1"/>
</dbReference>
<dbReference type="InterPro" id="IPR019861">
    <property type="entry name" value="PorP/SprF_Bacteroidetes"/>
</dbReference>
<gene>
    <name evidence="2" type="ORF">SAMN05421788_103341</name>
</gene>
<organism evidence="2 3">
    <name type="scientific">Filimonas lacunae</name>
    <dbReference type="NCBI Taxonomy" id="477680"/>
    <lineage>
        <taxon>Bacteria</taxon>
        <taxon>Pseudomonadati</taxon>
        <taxon>Bacteroidota</taxon>
        <taxon>Chitinophagia</taxon>
        <taxon>Chitinophagales</taxon>
        <taxon>Chitinophagaceae</taxon>
        <taxon>Filimonas</taxon>
    </lineage>
</organism>
<accession>A0A1N7PAR3</accession>
<feature type="chain" id="PRO_5013360625" evidence="1">
    <location>
        <begin position="23"/>
        <end position="334"/>
    </location>
</feature>
<name>A0A1N7PAR3_9BACT</name>
<protein>
    <submittedName>
        <fullName evidence="2">Type IX secretion system membrane protein, PorP/SprF family</fullName>
    </submittedName>
</protein>
<sequence length="334" mass="36728">MKQLKYLLLSCYVLFTSEALQAQDPHFSQYFSAPMLVNPALTAKGVDDWRGAINMRSQWWGQSIKPYFTETASLEKRLGNGQNYWGLGLVALSDQSNGGILKNNYFSLSAAYHITLDAQGRHMLGAGLTGTYANRVLDASKFLFQSQLGSMGFQRSIPANDGITIQKNTYLDVSAGLTYSYTAEKFGLSAGGALFHANKPREGAYSNTTYNMPTKTTLQAGGWMQVGYNNSLHFSSLAELQGDNSIYTLGGIYKIGVNDELLRSVNVGVWNRFGDAWYPYFALETKNWLVGLTYDFVTSGAASNASVQSLELSFVWQMGKGHTQKVAASPVVTY</sequence>
<dbReference type="RefSeq" id="WP_076379163.1">
    <property type="nucleotide sequence ID" value="NZ_AP017422.1"/>
</dbReference>
<keyword evidence="3" id="KW-1185">Reference proteome</keyword>
<keyword evidence="1" id="KW-0732">Signal</keyword>
<dbReference type="EMBL" id="FTOR01000003">
    <property type="protein sequence ID" value="SIT07712.1"/>
    <property type="molecule type" value="Genomic_DNA"/>
</dbReference>
<dbReference type="OrthoDB" id="645740at2"/>
<dbReference type="STRING" id="477680.SAMN05421788_103341"/>
<feature type="signal peptide" evidence="1">
    <location>
        <begin position="1"/>
        <end position="22"/>
    </location>
</feature>
<evidence type="ECO:0000256" key="1">
    <source>
        <dbReference type="SAM" id="SignalP"/>
    </source>
</evidence>